<dbReference type="Pfam" id="PF07713">
    <property type="entry name" value="DUF1604"/>
    <property type="match status" value="1"/>
</dbReference>
<proteinExistence type="predicted"/>
<dbReference type="AlphaFoldDB" id="A0AAD1U795"/>
<sequence>MIGTPFEIKNDEIHNKRVSKKDRGQNDEYALNEKGQRRFHGAFTGGFHAGYNNTVGSEAGFKPAQFDRNKKYTVFDIMDEEDLGDHIQGQTIQTKEGFDTLGDGIKSELKNQLAHGALASMIPDELIVAPKSSIGYKLLKKLGWNERSKKNKHFTMEDEESDDSVDFDKMGLEVSDFINADAINNKSGVGVSSLAEKKGNKKIREKLKEKTKHETKIIKKDYDNYYKGSLKFKTEKYGLGYIPTSQDYIREKNRQINEFGEETDKSIVEGKDNRIDMGKLDFDGLVYHNEDKAEMEIMDEIGHDVQDKIKDKQMQNLFKSREEKNDFYSHGFLQTEKIEESKILVPKDYDPQWRRNQNMANPYAGKHSFSSRGRKLDANKRAELLGEGPAVPTNKDVPTYDPNPSNLDSKFSSSGMDLLPEHMMKKEDNLKGTKHLLVDIPFKDDKNKVQRFKNYVEEIENQMVIFDSSSNMMTGSQLRKEKEEFASLYQLELGLRKEKESSGKYASGVVSKEIEKEKKARTVTTDWQPCAILCKRFGLMDPFQNKKDLVGDFNKVPERNSSRSRKVEFVEKASGPIKPAMGDEFFYKIQKTVGRNDLIQQEIDKGEKGTAMSSKVQEKVQNITAAGYFDMDSDSGSDMEGVQESKANIQSIVEISKRPDQDVFENIFN</sequence>
<comment type="caution">
    <text evidence="3">The sequence shown here is derived from an EMBL/GenBank/DDBJ whole genome shotgun (WGS) entry which is preliminary data.</text>
</comment>
<feature type="domain" description="G patch" evidence="2">
    <location>
        <begin position="27"/>
        <end position="98"/>
    </location>
</feature>
<dbReference type="GO" id="GO:0005634">
    <property type="term" value="C:nucleus"/>
    <property type="evidence" value="ECO:0007669"/>
    <property type="project" value="TreeGrafter"/>
</dbReference>
<name>A0AAD1U795_EUPCR</name>
<dbReference type="InterPro" id="IPR011666">
    <property type="entry name" value="DUF1604"/>
</dbReference>
<gene>
    <name evidence="3" type="ORF">ECRASSUSDP1_LOCUS1665</name>
</gene>
<accession>A0AAD1U795</accession>
<evidence type="ECO:0000256" key="1">
    <source>
        <dbReference type="SAM" id="MobiDB-lite"/>
    </source>
</evidence>
<dbReference type="GO" id="GO:0006397">
    <property type="term" value="P:mRNA processing"/>
    <property type="evidence" value="ECO:0007669"/>
    <property type="project" value="InterPro"/>
</dbReference>
<organism evidence="3 4">
    <name type="scientific">Euplotes crassus</name>
    <dbReference type="NCBI Taxonomy" id="5936"/>
    <lineage>
        <taxon>Eukaryota</taxon>
        <taxon>Sar</taxon>
        <taxon>Alveolata</taxon>
        <taxon>Ciliophora</taxon>
        <taxon>Intramacronucleata</taxon>
        <taxon>Spirotrichea</taxon>
        <taxon>Hypotrichia</taxon>
        <taxon>Euplotida</taxon>
        <taxon>Euplotidae</taxon>
        <taxon>Moneuplotes</taxon>
    </lineage>
</organism>
<feature type="compositionally biased region" description="Basic and acidic residues" evidence="1">
    <location>
        <begin position="8"/>
        <end position="26"/>
    </location>
</feature>
<reference evidence="3" key="1">
    <citation type="submission" date="2023-07" db="EMBL/GenBank/DDBJ databases">
        <authorList>
            <consortium name="AG Swart"/>
            <person name="Singh M."/>
            <person name="Singh A."/>
            <person name="Seah K."/>
            <person name="Emmerich C."/>
        </authorList>
    </citation>
    <scope>NUCLEOTIDE SEQUENCE</scope>
    <source>
        <strain evidence="3">DP1</strain>
    </source>
</reference>
<dbReference type="PANTHER" id="PTHR13384:SF19">
    <property type="entry name" value="G PATCH DOMAIN-CONTAINING PROTEIN 1"/>
    <property type="match status" value="1"/>
</dbReference>
<dbReference type="EMBL" id="CAMPGE010001568">
    <property type="protein sequence ID" value="CAI2360364.1"/>
    <property type="molecule type" value="Genomic_DNA"/>
</dbReference>
<dbReference type="Proteomes" id="UP001295684">
    <property type="component" value="Unassembled WGS sequence"/>
</dbReference>
<evidence type="ECO:0000313" key="4">
    <source>
        <dbReference type="Proteomes" id="UP001295684"/>
    </source>
</evidence>
<evidence type="ECO:0000313" key="3">
    <source>
        <dbReference type="EMBL" id="CAI2360364.1"/>
    </source>
</evidence>
<dbReference type="PANTHER" id="PTHR13384">
    <property type="entry name" value="G PATCH DOMAIN-CONTAINING PROTEIN 1"/>
    <property type="match status" value="1"/>
</dbReference>
<feature type="region of interest" description="Disordered" evidence="1">
    <location>
        <begin position="1"/>
        <end position="35"/>
    </location>
</feature>
<keyword evidence="4" id="KW-1185">Reference proteome</keyword>
<evidence type="ECO:0000259" key="2">
    <source>
        <dbReference type="Pfam" id="PF07713"/>
    </source>
</evidence>
<dbReference type="GO" id="GO:0003723">
    <property type="term" value="F:RNA binding"/>
    <property type="evidence" value="ECO:0007669"/>
    <property type="project" value="TreeGrafter"/>
</dbReference>
<protein>
    <recommendedName>
        <fullName evidence="2">G patch domain-containing protein</fullName>
    </recommendedName>
</protein>